<organism evidence="2 3">
    <name type="scientific">Glycomyces buryatensis</name>
    <dbReference type="NCBI Taxonomy" id="2570927"/>
    <lineage>
        <taxon>Bacteria</taxon>
        <taxon>Bacillati</taxon>
        <taxon>Actinomycetota</taxon>
        <taxon>Actinomycetes</taxon>
        <taxon>Glycomycetales</taxon>
        <taxon>Glycomycetaceae</taxon>
        <taxon>Glycomyces</taxon>
    </lineage>
</organism>
<comment type="caution">
    <text evidence="2">The sequence shown here is derived from an EMBL/GenBank/DDBJ whole genome shotgun (WGS) entry which is preliminary data.</text>
</comment>
<gene>
    <name evidence="2" type="ORF">FAB82_19305</name>
</gene>
<dbReference type="OrthoDB" id="5185958at2"/>
<evidence type="ECO:0000313" key="3">
    <source>
        <dbReference type="Proteomes" id="UP000308760"/>
    </source>
</evidence>
<feature type="region of interest" description="Disordered" evidence="1">
    <location>
        <begin position="1"/>
        <end position="28"/>
    </location>
</feature>
<dbReference type="InterPro" id="IPR025680">
    <property type="entry name" value="DddI"/>
</dbReference>
<evidence type="ECO:0008006" key="4">
    <source>
        <dbReference type="Google" id="ProtNLM"/>
    </source>
</evidence>
<reference evidence="3" key="1">
    <citation type="submission" date="2019-04" db="EMBL/GenBank/DDBJ databases">
        <title>Nocardioides xinjiangensis sp. nov.</title>
        <authorList>
            <person name="Liu S."/>
        </authorList>
    </citation>
    <scope>NUCLEOTIDE SEQUENCE [LARGE SCALE GENOMIC DNA]</scope>
    <source>
        <strain evidence="3">18</strain>
    </source>
</reference>
<dbReference type="EMBL" id="STGY01000067">
    <property type="protein sequence ID" value="THV38584.1"/>
    <property type="molecule type" value="Genomic_DNA"/>
</dbReference>
<keyword evidence="3" id="KW-1185">Reference proteome</keyword>
<reference evidence="2 3" key="2">
    <citation type="submission" date="2019-05" db="EMBL/GenBank/DDBJ databases">
        <title>Glycomyces buryatensis sp. nov.</title>
        <authorList>
            <person name="Nikitina E."/>
        </authorList>
    </citation>
    <scope>NUCLEOTIDE SEQUENCE [LARGE SCALE GENOMIC DNA]</scope>
    <source>
        <strain evidence="2 3">18</strain>
    </source>
</reference>
<accession>A0A4S8QDK1</accession>
<dbReference type="Proteomes" id="UP000308760">
    <property type="component" value="Unassembled WGS sequence"/>
</dbReference>
<sequence length="187" mass="19623">MTIRLDFHHGSHSPTPVSPASEGAPPMSAGPIGAHIAGYCAEFRLETGDGSQILLANDPDGVAAAVATIIAADLVQVSTALVRDRPGYLPGGRPDHGLKIVADRDAEVGALAYFGPGGEDYGPGAWVTYSGENKQSEVRLFRDMDGASTFPSDSHIPLSTLARAVEDFRATGGLRPTIVSWRPSTVW</sequence>
<dbReference type="AlphaFoldDB" id="A0A4S8QDK1"/>
<proteinExistence type="predicted"/>
<dbReference type="Pfam" id="PF14430">
    <property type="entry name" value="Imm1"/>
    <property type="match status" value="1"/>
</dbReference>
<name>A0A4S8QDK1_9ACTN</name>
<evidence type="ECO:0000256" key="1">
    <source>
        <dbReference type="SAM" id="MobiDB-lite"/>
    </source>
</evidence>
<evidence type="ECO:0000313" key="2">
    <source>
        <dbReference type="EMBL" id="THV38584.1"/>
    </source>
</evidence>
<protein>
    <recommendedName>
        <fullName evidence="4">Immunity protein Imm1</fullName>
    </recommendedName>
</protein>